<feature type="compositionally biased region" description="Basic and acidic residues" evidence="1">
    <location>
        <begin position="695"/>
        <end position="706"/>
    </location>
</feature>
<dbReference type="RefSeq" id="WP_377178724.1">
    <property type="nucleotide sequence ID" value="NZ_JBHTMY010000003.1"/>
</dbReference>
<proteinExistence type="predicted"/>
<organism evidence="3 4">
    <name type="scientific">Namhaeicola litoreus</name>
    <dbReference type="NCBI Taxonomy" id="1052145"/>
    <lineage>
        <taxon>Bacteria</taxon>
        <taxon>Pseudomonadati</taxon>
        <taxon>Bacteroidota</taxon>
        <taxon>Flavobacteriia</taxon>
        <taxon>Flavobacteriales</taxon>
        <taxon>Flavobacteriaceae</taxon>
        <taxon>Namhaeicola</taxon>
    </lineage>
</organism>
<keyword evidence="4" id="KW-1185">Reference proteome</keyword>
<sequence length="859" mass="97541">MNAQIRSENDSIVAPNLSATINEIEKDTSTVDSLDLKKEYLENNIKHKAKDYVQNDFINEKVILYNEAELLYGDIELRAGEIIIDYKTNLAYAKGIIDTAGVYTQRPKFKQGAQESEQDSLIYNFKSEKALIYNSRTEQQGVFITGDLTKKENDSVFYINKAKFTTSQKEKPDYYIATSNIKVVPNSKIVGGLSNLVIADVPTPLFLPFFFAPITKGRASGFLIPTWGQNNSQGYFLQNGGYYFAINDYLDLAVLGDIYTNGSWGMRTESNYAKRYKFTGNFSFRYESLINSYLGLPDYSKSTNFFIRWSHSQSAQVNPNQRFSASVNFGSSNFFKNSYNEFSSPQYLVNTFNSSVNFYKKFVGTPFNMNVGLTHTQNTNTDQVDMNLPSLQLSMERIYPFAPRTGVKKNPIQNIGLTYNMNAQNRLTTTSDDFFSAEALKNARSGVQHNANIGTNMKALKYLTISPNATYRDVWYFNTLEKSWDTISQSVVTDTIQGFDSYREYSANVSASTTLYGMFNFKKGRLRAIRHVIRPTIGYAYRPDFSFYYDEYQASLDPNDIDQYNRFQNGIFGGPSRGESNSISFALNNTFEGKVMKKDAEEDEEPEKKMLLNNLNFSSNYNFAADSLNFSPVRVNGGTQLFKNKMNVNFNATLDPYAINANGTRINTFNINNGGSLFRLTNAGFTTNYQVSSKDFGKDKKGKSDAANDESDNNADLDPLLGRSINDNRQSLNANKSDDVKVANLYKNAMPWNVSMRYSLNYTNSRGEGLISTNSLQVDGDIEFSPKWRVGVSSGYDFKDNGVTYTQLRFERDLDSWRFSFNWVPFGDRATYYFFIGVKSSALSDLKYDKRSVPDRRLF</sequence>
<dbReference type="InterPro" id="IPR045659">
    <property type="entry name" value="LptD_2"/>
</dbReference>
<dbReference type="Pfam" id="PF19838">
    <property type="entry name" value="LptD_2"/>
    <property type="match status" value="1"/>
</dbReference>
<evidence type="ECO:0000313" key="3">
    <source>
        <dbReference type="EMBL" id="MFD1316008.1"/>
    </source>
</evidence>
<name>A0ABW3Y441_9FLAO</name>
<dbReference type="PANTHER" id="PTHR30189:SF1">
    <property type="entry name" value="LPS-ASSEMBLY PROTEIN LPTD"/>
    <property type="match status" value="1"/>
</dbReference>
<dbReference type="InterPro" id="IPR050218">
    <property type="entry name" value="LptD"/>
</dbReference>
<evidence type="ECO:0000259" key="2">
    <source>
        <dbReference type="Pfam" id="PF19838"/>
    </source>
</evidence>
<reference evidence="4" key="1">
    <citation type="journal article" date="2019" name="Int. J. Syst. Evol. Microbiol.">
        <title>The Global Catalogue of Microorganisms (GCM) 10K type strain sequencing project: providing services to taxonomists for standard genome sequencing and annotation.</title>
        <authorList>
            <consortium name="The Broad Institute Genomics Platform"/>
            <consortium name="The Broad Institute Genome Sequencing Center for Infectious Disease"/>
            <person name="Wu L."/>
            <person name="Ma J."/>
        </authorList>
    </citation>
    <scope>NUCLEOTIDE SEQUENCE [LARGE SCALE GENOMIC DNA]</scope>
    <source>
        <strain evidence="4">CCUG 61485</strain>
    </source>
</reference>
<dbReference type="EMBL" id="JBHTMY010000003">
    <property type="protein sequence ID" value="MFD1316008.1"/>
    <property type="molecule type" value="Genomic_DNA"/>
</dbReference>
<accession>A0ABW3Y441</accession>
<feature type="domain" description="LPS-assembly protein LptD central" evidence="2">
    <location>
        <begin position="189"/>
        <end position="657"/>
    </location>
</feature>
<dbReference type="Proteomes" id="UP001597201">
    <property type="component" value="Unassembled WGS sequence"/>
</dbReference>
<gene>
    <name evidence="3" type="ORF">ACFQ39_10295</name>
</gene>
<comment type="caution">
    <text evidence="3">The sequence shown here is derived from an EMBL/GenBank/DDBJ whole genome shotgun (WGS) entry which is preliminary data.</text>
</comment>
<evidence type="ECO:0000313" key="4">
    <source>
        <dbReference type="Proteomes" id="UP001597201"/>
    </source>
</evidence>
<feature type="region of interest" description="Disordered" evidence="1">
    <location>
        <begin position="694"/>
        <end position="733"/>
    </location>
</feature>
<evidence type="ECO:0000256" key="1">
    <source>
        <dbReference type="SAM" id="MobiDB-lite"/>
    </source>
</evidence>
<protein>
    <submittedName>
        <fullName evidence="3">LPS assembly protein LptD</fullName>
    </submittedName>
</protein>
<dbReference type="PANTHER" id="PTHR30189">
    <property type="entry name" value="LPS-ASSEMBLY PROTEIN"/>
    <property type="match status" value="1"/>
</dbReference>